<dbReference type="AlphaFoldDB" id="A0A2U2XCZ3"/>
<organism evidence="2 3">
    <name type="scientific">Brumimicrobium oceani</name>
    <dbReference type="NCBI Taxonomy" id="2100725"/>
    <lineage>
        <taxon>Bacteria</taxon>
        <taxon>Pseudomonadati</taxon>
        <taxon>Bacteroidota</taxon>
        <taxon>Flavobacteriia</taxon>
        <taxon>Flavobacteriales</taxon>
        <taxon>Crocinitomicaceae</taxon>
        <taxon>Brumimicrobium</taxon>
    </lineage>
</organism>
<dbReference type="EMBL" id="QFRJ01000005">
    <property type="protein sequence ID" value="PWH85648.1"/>
    <property type="molecule type" value="Genomic_DNA"/>
</dbReference>
<dbReference type="RefSeq" id="WP_109359353.1">
    <property type="nucleotide sequence ID" value="NZ_QFRJ01000005.1"/>
</dbReference>
<feature type="chain" id="PRO_5015781422" description="DUF3836 domain-containing protein" evidence="1">
    <location>
        <begin position="20"/>
        <end position="134"/>
    </location>
</feature>
<sequence>MKILAILFLFISFATSSFSQSDTLSDTSFDYREHFSGQKGKWSFTGERLYKDSLLIYSSVYESKSGDTSVYKWERKWYYENEKLKRHIIVNFKKRKRARIIDKTYSEKGKLIDEIEKKASRKPEETNPENLNWK</sequence>
<proteinExistence type="predicted"/>
<evidence type="ECO:0000313" key="2">
    <source>
        <dbReference type="EMBL" id="PWH85648.1"/>
    </source>
</evidence>
<reference evidence="2 3" key="2">
    <citation type="submission" date="2018-05" db="EMBL/GenBank/DDBJ databases">
        <authorList>
            <person name="Lanie J.A."/>
            <person name="Ng W.-L."/>
            <person name="Kazmierczak K.M."/>
            <person name="Andrzejewski T.M."/>
            <person name="Davidsen T.M."/>
            <person name="Wayne K.J."/>
            <person name="Tettelin H."/>
            <person name="Glass J.I."/>
            <person name="Rusch D."/>
            <person name="Podicherti R."/>
            <person name="Tsui H.-C.T."/>
            <person name="Winkler M.E."/>
        </authorList>
    </citation>
    <scope>NUCLEOTIDE SEQUENCE [LARGE SCALE GENOMIC DNA]</scope>
    <source>
        <strain evidence="2 3">C305</strain>
    </source>
</reference>
<evidence type="ECO:0000313" key="3">
    <source>
        <dbReference type="Proteomes" id="UP000245370"/>
    </source>
</evidence>
<feature type="signal peptide" evidence="1">
    <location>
        <begin position="1"/>
        <end position="19"/>
    </location>
</feature>
<evidence type="ECO:0000256" key="1">
    <source>
        <dbReference type="SAM" id="SignalP"/>
    </source>
</evidence>
<keyword evidence="1" id="KW-0732">Signal</keyword>
<protein>
    <recommendedName>
        <fullName evidence="4">DUF3836 domain-containing protein</fullName>
    </recommendedName>
</protein>
<evidence type="ECO:0008006" key="4">
    <source>
        <dbReference type="Google" id="ProtNLM"/>
    </source>
</evidence>
<keyword evidence="3" id="KW-1185">Reference proteome</keyword>
<accession>A0A2U2XCZ3</accession>
<dbReference type="Proteomes" id="UP000245370">
    <property type="component" value="Unassembled WGS sequence"/>
</dbReference>
<gene>
    <name evidence="2" type="ORF">DIT68_08415</name>
</gene>
<name>A0A2U2XCZ3_9FLAO</name>
<reference evidence="2 3" key="1">
    <citation type="submission" date="2018-05" db="EMBL/GenBank/DDBJ databases">
        <title>Brumimicrobium oceani sp. nov., isolated from coastal sediment.</title>
        <authorList>
            <person name="Kou Y."/>
        </authorList>
    </citation>
    <scope>NUCLEOTIDE SEQUENCE [LARGE SCALE GENOMIC DNA]</scope>
    <source>
        <strain evidence="2 3">C305</strain>
    </source>
</reference>
<comment type="caution">
    <text evidence="2">The sequence shown here is derived from an EMBL/GenBank/DDBJ whole genome shotgun (WGS) entry which is preliminary data.</text>
</comment>